<organism evidence="3 4">
    <name type="scientific">Candidatus Tenderia electrophaga</name>
    <dbReference type="NCBI Taxonomy" id="1748243"/>
    <lineage>
        <taxon>Bacteria</taxon>
        <taxon>Pseudomonadati</taxon>
        <taxon>Pseudomonadota</taxon>
        <taxon>Gammaproteobacteria</taxon>
        <taxon>Candidatus Tenderiales</taxon>
        <taxon>Candidatus Tenderiaceae</taxon>
        <taxon>Candidatus Tenderia</taxon>
    </lineage>
</organism>
<keyword evidence="2" id="KW-0472">Membrane</keyword>
<dbReference type="EMBL" id="CP013099">
    <property type="protein sequence ID" value="ALP54278.1"/>
    <property type="molecule type" value="Genomic_DNA"/>
</dbReference>
<dbReference type="STRING" id="1748243.Tel_14620"/>
<protein>
    <recommendedName>
        <fullName evidence="5">OmpA-like domain-containing protein</fullName>
    </recommendedName>
</protein>
<dbReference type="Proteomes" id="UP000055136">
    <property type="component" value="Chromosome"/>
</dbReference>
<evidence type="ECO:0008006" key="5">
    <source>
        <dbReference type="Google" id="ProtNLM"/>
    </source>
</evidence>
<keyword evidence="4" id="KW-1185">Reference proteome</keyword>
<dbReference type="InterPro" id="IPR008023">
    <property type="entry name" value="DUF748"/>
</dbReference>
<dbReference type="AlphaFoldDB" id="A0A0S2TGK0"/>
<dbReference type="Gene3D" id="3.30.1330.60">
    <property type="entry name" value="OmpA-like domain"/>
    <property type="match status" value="1"/>
</dbReference>
<reference evidence="3" key="1">
    <citation type="submission" date="2015-10" db="EMBL/GenBank/DDBJ databases">
        <title>Description of Candidatus Tenderia electrophaga gen. nov, sp. nov., an Uncultivated Electroautotroph from a Biocathode Enrichment.</title>
        <authorList>
            <person name="Eddie B.J."/>
            <person name="Malanoski A.P."/>
            <person name="Wang Z."/>
            <person name="Hall R.J."/>
            <person name="Oh S.D."/>
            <person name="Heiner C."/>
            <person name="Lin B."/>
            <person name="Strycharz-Glaven S.M."/>
        </authorList>
    </citation>
    <scope>NUCLEOTIDE SEQUENCE [LARGE SCALE GENOMIC DNA]</scope>
    <source>
        <strain evidence="3">NRL1</strain>
    </source>
</reference>
<feature type="transmembrane region" description="Helical" evidence="2">
    <location>
        <begin position="21"/>
        <end position="43"/>
    </location>
</feature>
<evidence type="ECO:0000313" key="3">
    <source>
        <dbReference type="EMBL" id="ALP54278.1"/>
    </source>
</evidence>
<dbReference type="InterPro" id="IPR036737">
    <property type="entry name" value="OmpA-like_sf"/>
</dbReference>
<proteinExistence type="predicted"/>
<dbReference type="KEGG" id="tee:Tel_14620"/>
<name>A0A0S2TGK0_9GAMM</name>
<dbReference type="Pfam" id="PF05359">
    <property type="entry name" value="DUF748"/>
    <property type="match status" value="2"/>
</dbReference>
<evidence type="ECO:0000256" key="2">
    <source>
        <dbReference type="SAM" id="Phobius"/>
    </source>
</evidence>
<evidence type="ECO:0000256" key="1">
    <source>
        <dbReference type="SAM" id="MobiDB-lite"/>
    </source>
</evidence>
<gene>
    <name evidence="3" type="ORF">Tel_14620</name>
</gene>
<keyword evidence="2" id="KW-1133">Transmembrane helix</keyword>
<keyword evidence="2" id="KW-0812">Transmembrane</keyword>
<dbReference type="InterPro" id="IPR052894">
    <property type="entry name" value="AsmA-related"/>
</dbReference>
<dbReference type="PANTHER" id="PTHR30441:SF8">
    <property type="entry name" value="DUF748 DOMAIN-CONTAINING PROTEIN"/>
    <property type="match status" value="1"/>
</dbReference>
<accession>A0A0S2TGK0</accession>
<evidence type="ECO:0000313" key="4">
    <source>
        <dbReference type="Proteomes" id="UP000055136"/>
    </source>
</evidence>
<dbReference type="PANTHER" id="PTHR30441">
    <property type="entry name" value="DUF748 DOMAIN-CONTAINING PROTEIN"/>
    <property type="match status" value="1"/>
</dbReference>
<dbReference type="GO" id="GO:0005886">
    <property type="term" value="C:plasma membrane"/>
    <property type="evidence" value="ECO:0007669"/>
    <property type="project" value="TreeGrafter"/>
</dbReference>
<sequence length="804" mass="87230">MAEPQQTPPTALYRRRWFRRSLVAFAVLVIVLSLLPVAIRYAAIHVLQDQGIQHVEIADVDLNLFTGEVGLTDVGISGDGLGRATLSRLYVNLAISALFSKRLALQQLELQGLELDVQQTETGVWQVAGISPPTPAQTTASEVEQTPAEPWGIAVDQLKLVGISVHLSMPQLQSDVRIDELRLSQLASWQPQQAAHYEAQLRIDQAPLMLSGTMQPFADTPQFAGKLELTQLPLALAAEFARDAGIENLSGELAISTEFRARILAGMPAVETTSALALTALTLQQGQYRMQAQRLAWRGQVNYLPPADEQDLGLRADGTLMLQRFVLGDEQAGLQLVQLQQLDVDTMVLGEAQQLSIKHIAFDQLELLQKGEQRLLKTAAISVTDVSFDGQQHLAIKDVVLNGLAVHAVLSADGEVELVSQLQASGATQAQDPGSETVAATAQDEVPPFRFELARLHVADDSRLHFKDNSIDPAFEADIKPFSLTIAHVDTAALDQAMEVDLRGVINGQDQITLDASLRPFGDTLDLQAEGKITALDLPPLSPYANQAMGYYLKRGQLNSSLTASIEADQLDANIHVVLQKFAIEEGDPSKHKGFSDRLSMPLDAALSLLRDKHGTIELDIPVQGDISDPQFDVSQVINKALAKATKTAVTGYLALMLQPWGAMLIAADMLSDAGSVSLQPLAFPPGETGLGREQQDYLVKIAALMQQRPEISLNICGVASQQDRQALLALRQQSEQGQASSSDNTPPADEAIDNQQLLDLAMQRARQVKAQLIERGIEAGRLFTCQPDMQNAASNAPLVKLFL</sequence>
<dbReference type="SUPFAM" id="SSF103088">
    <property type="entry name" value="OmpA-like"/>
    <property type="match status" value="1"/>
</dbReference>
<feature type="region of interest" description="Disordered" evidence="1">
    <location>
        <begin position="732"/>
        <end position="751"/>
    </location>
</feature>
<dbReference type="GO" id="GO:0090313">
    <property type="term" value="P:regulation of protein targeting to membrane"/>
    <property type="evidence" value="ECO:0007669"/>
    <property type="project" value="TreeGrafter"/>
</dbReference>